<feature type="signal peptide" evidence="1">
    <location>
        <begin position="1"/>
        <end position="22"/>
    </location>
</feature>
<keyword evidence="1" id="KW-0732">Signal</keyword>
<evidence type="ECO:0000313" key="2">
    <source>
        <dbReference type="EMBL" id="ETA84549.1"/>
    </source>
</evidence>
<dbReference type="RefSeq" id="WP_023886352.1">
    <property type="nucleotide sequence ID" value="NZ_KI635562.1"/>
</dbReference>
<dbReference type="PATRIC" id="fig|1073362.3.peg.217"/>
<evidence type="ECO:0000256" key="1">
    <source>
        <dbReference type="SAM" id="SignalP"/>
    </source>
</evidence>
<organism evidence="2 3">
    <name type="scientific">Eikenella corrodens CC92I</name>
    <dbReference type="NCBI Taxonomy" id="1073362"/>
    <lineage>
        <taxon>Bacteria</taxon>
        <taxon>Pseudomonadati</taxon>
        <taxon>Pseudomonadota</taxon>
        <taxon>Betaproteobacteria</taxon>
        <taxon>Neisseriales</taxon>
        <taxon>Neisseriaceae</taxon>
        <taxon>Eikenella</taxon>
    </lineage>
</organism>
<dbReference type="HOGENOM" id="CLU_1076597_0_0_4"/>
<proteinExistence type="predicted"/>
<accession>V7IGU4</accession>
<protein>
    <submittedName>
        <fullName evidence="2">Uncharacterized protein</fullName>
    </submittedName>
</protein>
<keyword evidence="3" id="KW-1185">Reference proteome</keyword>
<reference evidence="2 3" key="1">
    <citation type="submission" date="2013-11" db="EMBL/GenBank/DDBJ databases">
        <title>The Genome Sequence of Eikenella corrodens CC92I.</title>
        <authorList>
            <consortium name="The Broad Institute Genomics Platform"/>
            <person name="Earl A."/>
            <person name="Allen-Vercoe E."/>
            <person name="Daigneault M."/>
            <person name="Young S.K."/>
            <person name="Zeng Q."/>
            <person name="Gargeya S."/>
            <person name="Fitzgerald M."/>
            <person name="Abouelleil A."/>
            <person name="Alvarado L."/>
            <person name="Chapman S.B."/>
            <person name="Gainer-Dewar J."/>
            <person name="Goldberg J."/>
            <person name="Griggs A."/>
            <person name="Gujja S."/>
            <person name="Hansen M."/>
            <person name="Howarth C."/>
            <person name="Imamovic A."/>
            <person name="Ireland A."/>
            <person name="Larimer J."/>
            <person name="McCowan C."/>
            <person name="Murphy C."/>
            <person name="Pearson M."/>
            <person name="Poon T.W."/>
            <person name="Priest M."/>
            <person name="Roberts A."/>
            <person name="Saif S."/>
            <person name="Shea T."/>
            <person name="Sykes S."/>
            <person name="Wortman J."/>
            <person name="Nusbaum C."/>
            <person name="Birren B."/>
        </authorList>
    </citation>
    <scope>NUCLEOTIDE SEQUENCE [LARGE SCALE GENOMIC DNA]</scope>
    <source>
        <strain evidence="2 3">CC92I</strain>
    </source>
</reference>
<evidence type="ECO:0000313" key="3">
    <source>
        <dbReference type="Proteomes" id="UP000018554"/>
    </source>
</evidence>
<comment type="caution">
    <text evidence="2">The sequence shown here is derived from an EMBL/GenBank/DDBJ whole genome shotgun (WGS) entry which is preliminary data.</text>
</comment>
<gene>
    <name evidence="2" type="ORF">HMPREF1177_00201</name>
</gene>
<dbReference type="AlphaFoldDB" id="V7IGU4"/>
<sequence length="260" mass="28871">MSVRLQTLLLTALLVAAPSIQAQPTQQELQTAIDAINDRNLPANRGGPTTIYKVSLENDQIVFDSTIDLAKLRPLPPTASLRQVLQDNFSNDNIMQLFACNSPESRQLNDSVAFMMRIRLSDTPSDIMTFTIPKGFCAAHPARPGSPEDNYLTMVSNLANSLQSQLPIKVSDAITITQIHFDATKRTLHRHIIVNDPEFPSKSLSAIRTRLRQHAENTFCASPPFASGNSHYAFHEHFTFANRPGSVDFVIPQGFCANRR</sequence>
<name>V7IGU4_EIKCO</name>
<dbReference type="EMBL" id="AZGQ01000001">
    <property type="protein sequence ID" value="ETA84549.1"/>
    <property type="molecule type" value="Genomic_DNA"/>
</dbReference>
<feature type="chain" id="PRO_5004761228" evidence="1">
    <location>
        <begin position="23"/>
        <end position="260"/>
    </location>
</feature>
<dbReference type="Proteomes" id="UP000018554">
    <property type="component" value="Unassembled WGS sequence"/>
</dbReference>